<dbReference type="Gene3D" id="2.130.10.10">
    <property type="entry name" value="YVTN repeat-like/Quinoprotein amine dehydrogenase"/>
    <property type="match status" value="1"/>
</dbReference>
<proteinExistence type="predicted"/>
<dbReference type="RefSeq" id="WP_086787387.1">
    <property type="nucleotide sequence ID" value="NZ_JAGIOO010000001.1"/>
</dbReference>
<evidence type="ECO:0000256" key="1">
    <source>
        <dbReference type="SAM" id="SignalP"/>
    </source>
</evidence>
<dbReference type="InterPro" id="IPR015943">
    <property type="entry name" value="WD40/YVTN_repeat-like_dom_sf"/>
</dbReference>
<name>A0ABS5AF00_9PSEU</name>
<dbReference type="EMBL" id="JAGIOO010000001">
    <property type="protein sequence ID" value="MBP2475163.1"/>
    <property type="molecule type" value="Genomic_DNA"/>
</dbReference>
<dbReference type="InterPro" id="IPR053224">
    <property type="entry name" value="Sensory_adhesion_molecule"/>
</dbReference>
<accession>A0ABS5AF00</accession>
<dbReference type="InterPro" id="IPR013658">
    <property type="entry name" value="SGL"/>
</dbReference>
<keyword evidence="1" id="KW-0732">Signal</keyword>
<feature type="chain" id="PRO_5045567401" evidence="1">
    <location>
        <begin position="25"/>
        <end position="312"/>
    </location>
</feature>
<dbReference type="Pfam" id="PF08450">
    <property type="entry name" value="SGL"/>
    <property type="match status" value="1"/>
</dbReference>
<evidence type="ECO:0000313" key="3">
    <source>
        <dbReference type="EMBL" id="MBP2475163.1"/>
    </source>
</evidence>
<organism evidence="3 4">
    <name type="scientific">Crossiella equi</name>
    <dbReference type="NCBI Taxonomy" id="130796"/>
    <lineage>
        <taxon>Bacteria</taxon>
        <taxon>Bacillati</taxon>
        <taxon>Actinomycetota</taxon>
        <taxon>Actinomycetes</taxon>
        <taxon>Pseudonocardiales</taxon>
        <taxon>Pseudonocardiaceae</taxon>
        <taxon>Crossiella</taxon>
    </lineage>
</organism>
<keyword evidence="4" id="KW-1185">Reference proteome</keyword>
<dbReference type="PANTHER" id="PTHR31460">
    <property type="match status" value="1"/>
</dbReference>
<sequence>MKRRTALVALATAVALGASGGVAAAAPGHLPHTIEGKAPLLHPEGVAWDPSRQAFLVGSAPHGSVSVVDRTGKATTLYDDPGPVGTGGLKVDARRGRVLAAFQDRTQLAESGLLILDLATGRVLHRVDLRPDAGRHAANDVAVDPAGNAYVTDPASGQVFRVDPLGRATVYAQHPLLTSTGQGGGVNGAAWHPAGFLLVGNYSEGTLLAVREGEVRQVRLDRPVTGADGIALTPDGRLLVVTNALVGTAAPAVLTLRSPDGWRSARVVREQSWPTAAPTTVTVTPFGAYVVTGYLDKLLAGTPVDDFRLDRV</sequence>
<evidence type="ECO:0000313" key="4">
    <source>
        <dbReference type="Proteomes" id="UP001519363"/>
    </source>
</evidence>
<dbReference type="Proteomes" id="UP001519363">
    <property type="component" value="Unassembled WGS sequence"/>
</dbReference>
<feature type="domain" description="SMP-30/Gluconolactonase/LRE-like region" evidence="2">
    <location>
        <begin position="43"/>
        <end position="194"/>
    </location>
</feature>
<comment type="caution">
    <text evidence="3">The sequence shown here is derived from an EMBL/GenBank/DDBJ whole genome shotgun (WGS) entry which is preliminary data.</text>
</comment>
<protein>
    <submittedName>
        <fullName evidence="3">Sugar lactone lactonase YvrE</fullName>
    </submittedName>
</protein>
<evidence type="ECO:0000259" key="2">
    <source>
        <dbReference type="Pfam" id="PF08450"/>
    </source>
</evidence>
<dbReference type="PANTHER" id="PTHR31460:SF3">
    <property type="entry name" value="MESOCENTIN"/>
    <property type="match status" value="1"/>
</dbReference>
<reference evidence="3 4" key="1">
    <citation type="submission" date="2021-03" db="EMBL/GenBank/DDBJ databases">
        <title>Sequencing the genomes of 1000 actinobacteria strains.</title>
        <authorList>
            <person name="Klenk H.-P."/>
        </authorList>
    </citation>
    <scope>NUCLEOTIDE SEQUENCE [LARGE SCALE GENOMIC DNA]</scope>
    <source>
        <strain evidence="3 4">DSM 44580</strain>
    </source>
</reference>
<dbReference type="SUPFAM" id="SSF63829">
    <property type="entry name" value="Calcium-dependent phosphotriesterase"/>
    <property type="match status" value="1"/>
</dbReference>
<gene>
    <name evidence="3" type="ORF">JOF53_004035</name>
</gene>
<feature type="signal peptide" evidence="1">
    <location>
        <begin position="1"/>
        <end position="24"/>
    </location>
</feature>